<dbReference type="EMBL" id="KZ678164">
    <property type="protein sequence ID" value="PSN59136.1"/>
    <property type="molecule type" value="Genomic_DNA"/>
</dbReference>
<reference evidence="1 2" key="1">
    <citation type="journal article" date="2018" name="Front. Microbiol.">
        <title>Genome-Wide Analysis of Corynespora cassiicola Leaf Fall Disease Putative Effectors.</title>
        <authorList>
            <person name="Lopez D."/>
            <person name="Ribeiro S."/>
            <person name="Label P."/>
            <person name="Fumanal B."/>
            <person name="Venisse J.S."/>
            <person name="Kohler A."/>
            <person name="de Oliveira R.R."/>
            <person name="Labutti K."/>
            <person name="Lipzen A."/>
            <person name="Lail K."/>
            <person name="Bauer D."/>
            <person name="Ohm R.A."/>
            <person name="Barry K.W."/>
            <person name="Spatafora J."/>
            <person name="Grigoriev I.V."/>
            <person name="Martin F.M."/>
            <person name="Pujade-Renaud V."/>
        </authorList>
    </citation>
    <scope>NUCLEOTIDE SEQUENCE [LARGE SCALE GENOMIC DNA]</scope>
    <source>
        <strain evidence="1 2">Philippines</strain>
    </source>
</reference>
<keyword evidence="2" id="KW-1185">Reference proteome</keyword>
<proteinExistence type="predicted"/>
<dbReference type="AlphaFoldDB" id="A0A2T2N1L4"/>
<protein>
    <submittedName>
        <fullName evidence="1">Uncharacterized protein</fullName>
    </submittedName>
</protein>
<accession>A0A2T2N1L4</accession>
<name>A0A2T2N1L4_CORCC</name>
<evidence type="ECO:0000313" key="2">
    <source>
        <dbReference type="Proteomes" id="UP000240883"/>
    </source>
</evidence>
<gene>
    <name evidence="1" type="ORF">BS50DRAFT_263431</name>
</gene>
<dbReference type="Proteomes" id="UP000240883">
    <property type="component" value="Unassembled WGS sequence"/>
</dbReference>
<sequence>MVSFQIYPKKKQAIAFHKVARSCVYFCWKYRASSLRMKSNETRACKMCIVRQIRAWSGHLFALRPALDAIPMKLPQIIEAFCQHRRPCTPQYNWRLPCRAWRTLCARRNSTARWSECIPFGRASGVSLPGCDTLWLGCILSTYPVLRRFGLSLRCGLGTDAFLGRDMARFLSKELAATLGTHQEEG</sequence>
<evidence type="ECO:0000313" key="1">
    <source>
        <dbReference type="EMBL" id="PSN59136.1"/>
    </source>
</evidence>
<organism evidence="1 2">
    <name type="scientific">Corynespora cassiicola Philippines</name>
    <dbReference type="NCBI Taxonomy" id="1448308"/>
    <lineage>
        <taxon>Eukaryota</taxon>
        <taxon>Fungi</taxon>
        <taxon>Dikarya</taxon>
        <taxon>Ascomycota</taxon>
        <taxon>Pezizomycotina</taxon>
        <taxon>Dothideomycetes</taxon>
        <taxon>Pleosporomycetidae</taxon>
        <taxon>Pleosporales</taxon>
        <taxon>Corynesporascaceae</taxon>
        <taxon>Corynespora</taxon>
    </lineage>
</organism>